<keyword evidence="7 8" id="KW-0456">Lyase</keyword>
<comment type="caution">
    <text evidence="8">Lacks conserved residue(s) required for the propagation of feature annotation.</text>
</comment>
<keyword evidence="5 8" id="KW-0408">Iron</keyword>
<gene>
    <name evidence="8 10" type="primary">queE</name>
    <name evidence="10" type="ORF">FSB64_37235</name>
</gene>
<name>A0ABX2NXG5_9BURK</name>
<protein>
    <recommendedName>
        <fullName evidence="8">7-carboxy-7-deazaguanine synthase</fullName>
        <shortName evidence="8">CDG synthase</shortName>
        <ecNumber evidence="8">4.3.99.3</ecNumber>
    </recommendedName>
    <alternativeName>
        <fullName evidence="8">Queuosine biosynthesis protein QueE</fullName>
    </alternativeName>
</protein>
<dbReference type="HAMAP" id="MF_00917">
    <property type="entry name" value="QueE"/>
    <property type="match status" value="1"/>
</dbReference>
<evidence type="ECO:0000256" key="1">
    <source>
        <dbReference type="ARBA" id="ARBA00022485"/>
    </source>
</evidence>
<dbReference type="InterPro" id="IPR058240">
    <property type="entry name" value="rSAM_sf"/>
</dbReference>
<comment type="subunit">
    <text evidence="8">Homodimer.</text>
</comment>
<feature type="binding site" evidence="8">
    <location>
        <position position="53"/>
    </location>
    <ligand>
        <name>Mg(2+)</name>
        <dbReference type="ChEBI" id="CHEBI:18420"/>
    </ligand>
</feature>
<evidence type="ECO:0000313" key="10">
    <source>
        <dbReference type="EMBL" id="NVI09233.1"/>
    </source>
</evidence>
<feature type="binding site" evidence="8">
    <location>
        <position position="51"/>
    </location>
    <ligand>
        <name>[4Fe-4S] cluster</name>
        <dbReference type="ChEBI" id="CHEBI:49883"/>
        <note>4Fe-4S-S-AdoMet</note>
    </ligand>
</feature>
<sequence>MHCDVPTLTVPPVDIYPVNEIFESLQGEASFTGTPSVFIRLQGCPVGCPWCDTKHTWKMVPERAISVGAMRLKEASPCDSYAWYGVQTLAEIVRASDAEHVVITGGEPCIYDLHPLITKLEAWHHRVQVETSGTYIPLVTPSTFVTVSPKYAMPGGRTVLDEALWRANELKCAIGKQRDVGMVLEKLDPLHQARDIPIWLQPLSLSSRATDICIRAAQRYGWRVSLQMHKLINIR</sequence>
<feature type="binding site" evidence="8">
    <location>
        <position position="44"/>
    </location>
    <ligand>
        <name>[4Fe-4S] cluster</name>
        <dbReference type="ChEBI" id="CHEBI:49883"/>
        <note>4Fe-4S-S-AdoMet</note>
    </ligand>
</feature>
<feature type="domain" description="Radical SAM core" evidence="9">
    <location>
        <begin position="31"/>
        <end position="235"/>
    </location>
</feature>
<dbReference type="EC" id="4.3.99.3" evidence="8"/>
<comment type="pathway">
    <text evidence="8">Purine metabolism; 7-cyano-7-deazaguanine biosynthesis.</text>
</comment>
<dbReference type="InterPro" id="IPR024924">
    <property type="entry name" value="7-CO-7-deazaguanine_synth-like"/>
</dbReference>
<keyword evidence="3 8" id="KW-0479">Metal-binding</keyword>
<evidence type="ECO:0000256" key="3">
    <source>
        <dbReference type="ARBA" id="ARBA00022723"/>
    </source>
</evidence>
<feature type="binding site" evidence="8">
    <location>
        <begin position="50"/>
        <end position="52"/>
    </location>
    <ligand>
        <name>S-adenosyl-L-methionine</name>
        <dbReference type="ChEBI" id="CHEBI:59789"/>
    </ligand>
</feature>
<comment type="catalytic activity">
    <reaction evidence="8">
        <text>6-carboxy-5,6,7,8-tetrahydropterin + H(+) = 7-carboxy-7-carbaguanine + NH4(+)</text>
        <dbReference type="Rhea" id="RHEA:27974"/>
        <dbReference type="ChEBI" id="CHEBI:15378"/>
        <dbReference type="ChEBI" id="CHEBI:28938"/>
        <dbReference type="ChEBI" id="CHEBI:61032"/>
        <dbReference type="ChEBI" id="CHEBI:61036"/>
        <dbReference type="EC" id="4.3.99.3"/>
    </reaction>
</comment>
<comment type="caution">
    <text evidence="10">The sequence shown here is derived from an EMBL/GenBank/DDBJ whole genome shotgun (WGS) entry which is preliminary data.</text>
</comment>
<keyword evidence="2 8" id="KW-0949">S-adenosyl-L-methionine</keyword>
<evidence type="ECO:0000256" key="6">
    <source>
        <dbReference type="ARBA" id="ARBA00023014"/>
    </source>
</evidence>
<evidence type="ECO:0000256" key="5">
    <source>
        <dbReference type="ARBA" id="ARBA00023004"/>
    </source>
</evidence>
<feature type="binding site" evidence="8">
    <location>
        <position position="104"/>
    </location>
    <ligand>
        <name>substrate</name>
    </ligand>
</feature>
<proteinExistence type="inferred from homology"/>
<comment type="cofactor">
    <cofactor evidence="8">
        <name>S-adenosyl-L-methionine</name>
        <dbReference type="ChEBI" id="CHEBI:59789"/>
    </cofactor>
    <text evidence="8">Binds 1 S-adenosyl-L-methionine per subunit.</text>
</comment>
<feature type="binding site" evidence="8">
    <location>
        <position position="48"/>
    </location>
    <ligand>
        <name>[4Fe-4S] cluster</name>
        <dbReference type="ChEBI" id="CHEBI:49883"/>
        <note>4Fe-4S-S-AdoMet</note>
    </ligand>
</feature>
<dbReference type="InterPro" id="IPR007197">
    <property type="entry name" value="rSAM"/>
</dbReference>
<dbReference type="InterPro" id="IPR027609">
    <property type="entry name" value="rSAM_QueE_proteobac"/>
</dbReference>
<comment type="similarity">
    <text evidence="8">Belongs to the radical SAM superfamily. 7-carboxy-7-deazaguanine synthase family.</text>
</comment>
<dbReference type="SFLD" id="SFLDS00029">
    <property type="entry name" value="Radical_SAM"/>
    <property type="match status" value="1"/>
</dbReference>
<dbReference type="PIRSF" id="PIRSF000370">
    <property type="entry name" value="QueE"/>
    <property type="match status" value="1"/>
</dbReference>
<dbReference type="SUPFAM" id="SSF102114">
    <property type="entry name" value="Radical SAM enzymes"/>
    <property type="match status" value="1"/>
</dbReference>
<keyword evidence="6 8" id="KW-0411">Iron-sulfur</keyword>
<evidence type="ECO:0000313" key="11">
    <source>
        <dbReference type="Proteomes" id="UP000821598"/>
    </source>
</evidence>
<feature type="binding site" evidence="8">
    <location>
        <position position="40"/>
    </location>
    <ligand>
        <name>substrate</name>
    </ligand>
</feature>
<evidence type="ECO:0000256" key="8">
    <source>
        <dbReference type="HAMAP-Rule" id="MF_00917"/>
    </source>
</evidence>
<comment type="cofactor">
    <cofactor evidence="8">
        <name>[4Fe-4S] cluster</name>
        <dbReference type="ChEBI" id="CHEBI:49883"/>
    </cofactor>
    <text evidence="8">Binds 1 [4Fe-4S] cluster. The cluster is coordinated with 3 cysteines and an exchangeable S-adenosyl-L-methionine.</text>
</comment>
<feature type="binding site" evidence="8">
    <location>
        <begin position="25"/>
        <end position="27"/>
    </location>
    <ligand>
        <name>substrate</name>
    </ligand>
</feature>
<reference evidence="10 11" key="1">
    <citation type="submission" date="2019-08" db="EMBL/GenBank/DDBJ databases">
        <title>Paraburkholderia simonii sp. nov. and P. youngii sp. nov. Brazilian and Mexican Mimosa-associated rhizobia.</title>
        <authorList>
            <person name="Mavima L."/>
            <person name="Beukes C.W."/>
            <person name="Palmer M."/>
            <person name="De Meyer S.E."/>
            <person name="James E.K."/>
            <person name="Maluk M."/>
            <person name="Avontuur J.R."/>
            <person name="Chan W.Y."/>
            <person name="Venter S.N."/>
            <person name="Steenkamp E.T."/>
        </authorList>
    </citation>
    <scope>NUCLEOTIDE SEQUENCE [LARGE SCALE GENOMIC DNA]</scope>
    <source>
        <strain evidence="10 11">JPY454</strain>
    </source>
</reference>
<keyword evidence="1 8" id="KW-0004">4Fe-4S</keyword>
<dbReference type="Gene3D" id="3.20.20.70">
    <property type="entry name" value="Aldolase class I"/>
    <property type="match status" value="1"/>
</dbReference>
<accession>A0ABX2NXG5</accession>
<organism evidence="10 11">
    <name type="scientific">Paraburkholderia youngii</name>
    <dbReference type="NCBI Taxonomy" id="2782701"/>
    <lineage>
        <taxon>Bacteria</taxon>
        <taxon>Pseudomonadati</taxon>
        <taxon>Pseudomonadota</taxon>
        <taxon>Betaproteobacteria</taxon>
        <taxon>Burkholderiales</taxon>
        <taxon>Burkholderiaceae</taxon>
        <taxon>Paraburkholderia</taxon>
    </lineage>
</organism>
<dbReference type="Proteomes" id="UP000821598">
    <property type="component" value="Unassembled WGS sequence"/>
</dbReference>
<evidence type="ECO:0000256" key="2">
    <source>
        <dbReference type="ARBA" id="ARBA00022691"/>
    </source>
</evidence>
<keyword evidence="8" id="KW-0671">Queuosine biosynthesis</keyword>
<dbReference type="EMBL" id="VOMC01000069">
    <property type="protein sequence ID" value="NVI09233.1"/>
    <property type="molecule type" value="Genomic_DNA"/>
</dbReference>
<dbReference type="RefSeq" id="WP_176369650.1">
    <property type="nucleotide sequence ID" value="NZ_VOMC01000069.1"/>
</dbReference>
<feature type="binding site" evidence="8">
    <location>
        <begin position="148"/>
        <end position="150"/>
    </location>
    <ligand>
        <name>S-adenosyl-L-methionine</name>
        <dbReference type="ChEBI" id="CHEBI:59789"/>
    </ligand>
</feature>
<keyword evidence="4 8" id="KW-0460">Magnesium</keyword>
<evidence type="ECO:0000256" key="4">
    <source>
        <dbReference type="ARBA" id="ARBA00022842"/>
    </source>
</evidence>
<feature type="binding site" evidence="8">
    <location>
        <position position="106"/>
    </location>
    <ligand>
        <name>S-adenosyl-L-methionine</name>
        <dbReference type="ChEBI" id="CHEBI:59789"/>
    </ligand>
</feature>
<evidence type="ECO:0000259" key="9">
    <source>
        <dbReference type="PROSITE" id="PS51918"/>
    </source>
</evidence>
<dbReference type="PROSITE" id="PS51918">
    <property type="entry name" value="RADICAL_SAM"/>
    <property type="match status" value="1"/>
</dbReference>
<comment type="function">
    <text evidence="8">Catalyzes the complex heterocyclic radical-mediated conversion of 6-carboxy-5,6,7,8-tetrahydropterin (CPH4) to 7-carboxy-7-deazaguanine (CDG), a step common to the biosynthetic pathways of all 7-deazapurine-containing compounds.</text>
</comment>
<dbReference type="PANTHER" id="PTHR42836">
    <property type="entry name" value="7-CARBOXY-7-DEAZAGUANINE SYNTHASE"/>
    <property type="match status" value="1"/>
</dbReference>
<dbReference type="PANTHER" id="PTHR42836:SF1">
    <property type="entry name" value="7-CARBOXY-7-DEAZAGUANINE SYNTHASE"/>
    <property type="match status" value="1"/>
</dbReference>
<comment type="cofactor">
    <cofactor evidence="8">
        <name>Mg(2+)</name>
        <dbReference type="ChEBI" id="CHEBI:18420"/>
    </cofactor>
</comment>
<evidence type="ECO:0000256" key="7">
    <source>
        <dbReference type="ARBA" id="ARBA00023239"/>
    </source>
</evidence>
<dbReference type="InterPro" id="IPR013785">
    <property type="entry name" value="Aldolase_TIM"/>
</dbReference>
<keyword evidence="11" id="KW-1185">Reference proteome</keyword>
<dbReference type="NCBIfam" id="TIGR04322">
    <property type="entry name" value="rSAM_QueE_Ecoli"/>
    <property type="match status" value="1"/>
</dbReference>